<dbReference type="Proteomes" id="UP001642464">
    <property type="component" value="Unassembled WGS sequence"/>
</dbReference>
<name>A0ABP0LYN8_9DINO</name>
<comment type="caution">
    <text evidence="1">The sequence shown here is derived from an EMBL/GenBank/DDBJ whole genome shotgun (WGS) entry which is preliminary data.</text>
</comment>
<evidence type="ECO:0000313" key="2">
    <source>
        <dbReference type="Proteomes" id="UP001642464"/>
    </source>
</evidence>
<evidence type="ECO:0008006" key="3">
    <source>
        <dbReference type="Google" id="ProtNLM"/>
    </source>
</evidence>
<accession>A0ABP0LYN8</accession>
<keyword evidence="2" id="KW-1185">Reference proteome</keyword>
<dbReference type="EMBL" id="CAXAMM010018302">
    <property type="protein sequence ID" value="CAK9043074.1"/>
    <property type="molecule type" value="Genomic_DNA"/>
</dbReference>
<protein>
    <recommendedName>
        <fullName evidence="3">Transposase</fullName>
    </recommendedName>
</protein>
<sequence length="234" mass="26629">MPKLAMKYRSPWPVPKRGKSRAQMKRPSIWCISAGPHFNGPACFAPAALKGQDASEVGRKDLSSLWCGQARPFAILAREKELDAQMRSQVVQKMARSQHVPKKQKHIKFGAKHKWCNVEADEVDVSKEMEMQQNTGRWEQWGPIAKRDWKPVAKKFLEGRSVILHTDGAKAYKTKIPGVIHDNVVHKKKRIVVRGKAVGSAILARKVRAAQWTYWHRTQNLWAATGHMLEELRG</sequence>
<evidence type="ECO:0000313" key="1">
    <source>
        <dbReference type="EMBL" id="CAK9043074.1"/>
    </source>
</evidence>
<reference evidence="1 2" key="1">
    <citation type="submission" date="2024-02" db="EMBL/GenBank/DDBJ databases">
        <authorList>
            <person name="Chen Y."/>
            <person name="Shah S."/>
            <person name="Dougan E. K."/>
            <person name="Thang M."/>
            <person name="Chan C."/>
        </authorList>
    </citation>
    <scope>NUCLEOTIDE SEQUENCE [LARGE SCALE GENOMIC DNA]</scope>
</reference>
<organism evidence="1 2">
    <name type="scientific">Durusdinium trenchii</name>
    <dbReference type="NCBI Taxonomy" id="1381693"/>
    <lineage>
        <taxon>Eukaryota</taxon>
        <taxon>Sar</taxon>
        <taxon>Alveolata</taxon>
        <taxon>Dinophyceae</taxon>
        <taxon>Suessiales</taxon>
        <taxon>Symbiodiniaceae</taxon>
        <taxon>Durusdinium</taxon>
    </lineage>
</organism>
<proteinExistence type="predicted"/>
<gene>
    <name evidence="1" type="ORF">SCF082_LOCUS24686</name>
</gene>